<dbReference type="SMART" id="SM00249">
    <property type="entry name" value="PHD"/>
    <property type="match status" value="2"/>
</dbReference>
<dbReference type="GO" id="GO:0000981">
    <property type="term" value="F:DNA-binding transcription factor activity, RNA polymerase II-specific"/>
    <property type="evidence" value="ECO:0007669"/>
    <property type="project" value="TreeGrafter"/>
</dbReference>
<dbReference type="InterPro" id="IPR024610">
    <property type="entry name" value="ING_N_histone-binding"/>
</dbReference>
<comment type="caution">
    <text evidence="11">The sequence shown here is derived from an EMBL/GenBank/DDBJ whole genome shotgun (WGS) entry which is preliminary data.</text>
</comment>
<dbReference type="Gene3D" id="3.30.40.10">
    <property type="entry name" value="Zinc/RING finger domain, C3HC4 (zinc finger)"/>
    <property type="match status" value="1"/>
</dbReference>
<keyword evidence="7" id="KW-0156">Chromatin regulator</keyword>
<keyword evidence="7" id="KW-0539">Nucleus</keyword>
<dbReference type="Pfam" id="PF12998">
    <property type="entry name" value="ING"/>
    <property type="match status" value="1"/>
</dbReference>
<keyword evidence="5 7" id="KW-0862">Zinc</keyword>
<gene>
    <name evidence="12" type="ORF">EDS130_LOCUS26419</name>
    <name evidence="11" type="ORF">XAT740_LOCUS17356</name>
</gene>
<feature type="compositionally biased region" description="Basic and acidic residues" evidence="8">
    <location>
        <begin position="983"/>
        <end position="996"/>
    </location>
</feature>
<dbReference type="InterPro" id="IPR001965">
    <property type="entry name" value="Znf_PHD"/>
</dbReference>
<feature type="compositionally biased region" description="Low complexity" evidence="8">
    <location>
        <begin position="1020"/>
        <end position="1029"/>
    </location>
</feature>
<evidence type="ECO:0000259" key="10">
    <source>
        <dbReference type="PROSITE" id="PS50089"/>
    </source>
</evidence>
<dbReference type="InterPro" id="IPR001841">
    <property type="entry name" value="Znf_RING"/>
</dbReference>
<dbReference type="InterPro" id="IPR000967">
    <property type="entry name" value="Znf_NFX1"/>
</dbReference>
<comment type="function">
    <text evidence="7">Component of an histone acetyltransferase complex.</text>
</comment>
<evidence type="ECO:0000256" key="5">
    <source>
        <dbReference type="ARBA" id="ARBA00022833"/>
    </source>
</evidence>
<evidence type="ECO:0000256" key="3">
    <source>
        <dbReference type="ARBA" id="ARBA00022737"/>
    </source>
</evidence>
<evidence type="ECO:0000313" key="12">
    <source>
        <dbReference type="EMBL" id="CAF1221056.1"/>
    </source>
</evidence>
<dbReference type="PROSITE" id="PS50089">
    <property type="entry name" value="ZF_RING_2"/>
    <property type="match status" value="1"/>
</dbReference>
<evidence type="ECO:0000256" key="4">
    <source>
        <dbReference type="ARBA" id="ARBA00022771"/>
    </source>
</evidence>
<feature type="domain" description="RING-type" evidence="10">
    <location>
        <begin position="78"/>
        <end position="134"/>
    </location>
</feature>
<dbReference type="GO" id="GO:0005634">
    <property type="term" value="C:nucleus"/>
    <property type="evidence" value="ECO:0007669"/>
    <property type="project" value="UniProtKB-SubCell"/>
</dbReference>
<protein>
    <recommendedName>
        <fullName evidence="7">Inhibitor of growth protein</fullName>
    </recommendedName>
</protein>
<feature type="region of interest" description="Disordered" evidence="8">
    <location>
        <begin position="934"/>
        <end position="1029"/>
    </location>
</feature>
<accession>A0A814MN78</accession>
<dbReference type="GO" id="GO:0008270">
    <property type="term" value="F:zinc ion binding"/>
    <property type="evidence" value="ECO:0007669"/>
    <property type="project" value="UniProtKB-KW"/>
</dbReference>
<comment type="subcellular location">
    <subcellularLocation>
        <location evidence="7">Nucleus</location>
    </subcellularLocation>
</comment>
<dbReference type="SUPFAM" id="SSF57850">
    <property type="entry name" value="RING/U-box"/>
    <property type="match status" value="1"/>
</dbReference>
<dbReference type="EMBL" id="CAJNOJ010000160">
    <property type="protein sequence ID" value="CAF1221056.1"/>
    <property type="molecule type" value="Genomic_DNA"/>
</dbReference>
<dbReference type="SMART" id="SM00438">
    <property type="entry name" value="ZnF_NFX"/>
    <property type="match status" value="11"/>
</dbReference>
<evidence type="ECO:0000313" key="13">
    <source>
        <dbReference type="Proteomes" id="UP000663828"/>
    </source>
</evidence>
<dbReference type="AlphaFoldDB" id="A0A814MN78"/>
<dbReference type="PROSITE" id="PS01359">
    <property type="entry name" value="ZF_PHD_1"/>
    <property type="match status" value="1"/>
</dbReference>
<comment type="subunit">
    <text evidence="7">Component of an histone acetyltransferase complex. Interacts with H3K4me3 and to a lesser extent with H3K4me2.</text>
</comment>
<organism evidence="11 13">
    <name type="scientific">Adineta ricciae</name>
    <name type="common">Rotifer</name>
    <dbReference type="NCBI Taxonomy" id="249248"/>
    <lineage>
        <taxon>Eukaryota</taxon>
        <taxon>Metazoa</taxon>
        <taxon>Spiralia</taxon>
        <taxon>Gnathifera</taxon>
        <taxon>Rotifera</taxon>
        <taxon>Eurotatoria</taxon>
        <taxon>Bdelloidea</taxon>
        <taxon>Adinetida</taxon>
        <taxon>Adinetidae</taxon>
        <taxon>Adineta</taxon>
    </lineage>
</organism>
<name>A0A814MN78_ADIRI</name>
<keyword evidence="13" id="KW-1185">Reference proteome</keyword>
<dbReference type="Proteomes" id="UP000663828">
    <property type="component" value="Unassembled WGS sequence"/>
</dbReference>
<sequence length="1082" mass="121952">MTDAKQRFDQIARTNKENIRRILSSNDHQLNSDSVDDGNFIEEILHKTQSSFNSGSSDDLGRTYQYLIDSLSSDGNICLICIDVIQKKDAIWNCSCCYSPFHIVCIQQWIKDSAYQSSIANTNATHTWHCPKCRTEFDQKDNPKRYLCYCQKEIDPQFDPWLIPHSCGQTCGKALVPECGHKCLLLCHPGPCPPCPKQVNIRCYCNQGTPTARRCGFKGWSCGRLCSKLLSCQQHRCEQACHPGECLPCQKTSVRSCQCGKTKAVRNCNESNFQCDQPCGRLLNCQIHHCKRICHKGDCGSCPRQGLRTCPCGKTKYENLPCSEDVPTCGDTCDKKLDCGLHRCLHRCHTDDCESCRQVTMKRCRCGLKEKSIPCCQEFLCESKCIRMRECGKHPCKRKCCDGNCPPCQTVCGKTLNCRNHKCLSECHRGQCYPCSHKVDVTCACGHTSITVPCGCEKQTRKPRCNQLCLKLSTCHHTEREPHLCHFDECPPCKQLCNVLLKDCSHVCPAVCHDSVLVKEEVSASNTPWGMKEREKFVSKTLPCPPCQVPMTISCFGQHTSQTFPCSKAKPFCCGQLCSRVLKCQNHLCNLPCHVVTGASNQTDAGVECIKCEEMCTKERPLGCQHSCPLACHPNKCPPCKQRLRMRCHCNTQVIYSDCQTFTSASEEEKEKIKSCRKPCPKKIPCGHSCTYPCHSGACLPVTDCVEPVQVRCTCKRIQQQIPCCATKGAKNYRLPCDDTCAELKKSRLATPPTPPAVQTTTEEAKPLIEAETPITKRKNRKANTNTETAPTGSTTPTAKKSRARGFVWTLNKISFFFMSCSATSSDNQQYARQFADYLEYGIDFPELSQIRQLDILLQDCHCRIQEIAENLRTNNNNSDEQTRLQTMLINALVQAKSIGDKKMELSQQMLDATERQSRKLQIACQNNIESMTQQNVLPDVNSADSENEYDSESDRHRSLWKRKTPIGPSANVKRRCVINSEPSEKSMNSERDRRKVVQRTVNANLQPNSTSAGRRLRLNNDSSSSQSDETTYCLCSQLSYGSMILCDSKTCDIKWFHFNCVQLTTKPKGKWFCPNCRENRI</sequence>
<feature type="domain" description="PHD-type" evidence="9">
    <location>
        <begin position="75"/>
        <end position="136"/>
    </location>
</feature>
<keyword evidence="2 7" id="KW-0479">Metal-binding</keyword>
<dbReference type="InterPro" id="IPR019786">
    <property type="entry name" value="Zinc_finger_PHD-type_CS"/>
</dbReference>
<dbReference type="CDD" id="cd06008">
    <property type="entry name" value="NF-X1-zinc-finger"/>
    <property type="match status" value="5"/>
</dbReference>
<dbReference type="Proteomes" id="UP000663852">
    <property type="component" value="Unassembled WGS sequence"/>
</dbReference>
<feature type="compositionally biased region" description="Polar residues" evidence="8">
    <location>
        <begin position="1000"/>
        <end position="1013"/>
    </location>
</feature>
<dbReference type="PANTHER" id="PTHR12360:SF1">
    <property type="entry name" value="NF-X1-TYPE ZINC FINGER PROTEIN NFXL1"/>
    <property type="match status" value="1"/>
</dbReference>
<comment type="similarity">
    <text evidence="1">Belongs to the NFX1 family.</text>
</comment>
<keyword evidence="3" id="KW-0677">Repeat</keyword>
<dbReference type="GO" id="GO:0000977">
    <property type="term" value="F:RNA polymerase II transcription regulatory region sequence-specific DNA binding"/>
    <property type="evidence" value="ECO:0007669"/>
    <property type="project" value="TreeGrafter"/>
</dbReference>
<evidence type="ECO:0000313" key="11">
    <source>
        <dbReference type="EMBL" id="CAF1081686.1"/>
    </source>
</evidence>
<dbReference type="InterPro" id="IPR011011">
    <property type="entry name" value="Znf_FYVE_PHD"/>
</dbReference>
<comment type="similarity">
    <text evidence="7">Belongs to the ING family.</text>
</comment>
<evidence type="ECO:0000256" key="8">
    <source>
        <dbReference type="SAM" id="MobiDB-lite"/>
    </source>
</evidence>
<dbReference type="SUPFAM" id="SSF57903">
    <property type="entry name" value="FYVE/PHD zinc finger"/>
    <property type="match status" value="1"/>
</dbReference>
<feature type="domain" description="PHD-type" evidence="9">
    <location>
        <begin position="1031"/>
        <end position="1080"/>
    </location>
</feature>
<dbReference type="Gene3D" id="6.10.140.1740">
    <property type="match status" value="1"/>
</dbReference>
<reference evidence="11" key="1">
    <citation type="submission" date="2021-02" db="EMBL/GenBank/DDBJ databases">
        <authorList>
            <person name="Nowell W R."/>
        </authorList>
    </citation>
    <scope>NUCLEOTIDE SEQUENCE</scope>
</reference>
<evidence type="ECO:0000256" key="1">
    <source>
        <dbReference type="ARBA" id="ARBA00007269"/>
    </source>
</evidence>
<dbReference type="GO" id="GO:0006325">
    <property type="term" value="P:chromatin organization"/>
    <property type="evidence" value="ECO:0007669"/>
    <property type="project" value="UniProtKB-KW"/>
</dbReference>
<dbReference type="EMBL" id="CAJNOR010001130">
    <property type="protein sequence ID" value="CAF1081686.1"/>
    <property type="molecule type" value="Genomic_DNA"/>
</dbReference>
<evidence type="ECO:0000256" key="6">
    <source>
        <dbReference type="PROSITE-ProRule" id="PRU00175"/>
    </source>
</evidence>
<dbReference type="InterPro" id="IPR034078">
    <property type="entry name" value="NFX1_fam"/>
</dbReference>
<dbReference type="PROSITE" id="PS50016">
    <property type="entry name" value="ZF_PHD_2"/>
    <property type="match status" value="2"/>
</dbReference>
<feature type="compositionally biased region" description="Low complexity" evidence="8">
    <location>
        <begin position="784"/>
        <end position="799"/>
    </location>
</feature>
<dbReference type="PANTHER" id="PTHR12360">
    <property type="entry name" value="NUCLEAR TRANSCRIPTION FACTOR, X-BOX BINDING 1 NFX1"/>
    <property type="match status" value="1"/>
</dbReference>
<evidence type="ECO:0000259" key="9">
    <source>
        <dbReference type="PROSITE" id="PS50016"/>
    </source>
</evidence>
<keyword evidence="4 6" id="KW-0863">Zinc-finger</keyword>
<evidence type="ECO:0000256" key="2">
    <source>
        <dbReference type="ARBA" id="ARBA00022723"/>
    </source>
</evidence>
<dbReference type="InterPro" id="IPR019787">
    <property type="entry name" value="Znf_PHD-finger"/>
</dbReference>
<comment type="domain">
    <text evidence="7">The PHD-type zinc finger mediates the binding to H3K4me3.</text>
</comment>
<dbReference type="InterPro" id="IPR013083">
    <property type="entry name" value="Znf_RING/FYVE/PHD"/>
</dbReference>
<evidence type="ECO:0000256" key="7">
    <source>
        <dbReference type="RuleBase" id="RU361213"/>
    </source>
</evidence>
<proteinExistence type="inferred from homology"/>
<feature type="region of interest" description="Disordered" evidence="8">
    <location>
        <begin position="778"/>
        <end position="801"/>
    </location>
</feature>
<dbReference type="OrthoDB" id="536399at2759"/>